<accession>A0ABQ5MFI3</accession>
<gene>
    <name evidence="1" type="ORF">Y10_05260</name>
</gene>
<dbReference type="InterPro" id="IPR025345">
    <property type="entry name" value="DUF4249"/>
</dbReference>
<organism evidence="1 2">
    <name type="scientific">Neptunitalea lumnitzerae</name>
    <dbReference type="NCBI Taxonomy" id="2965509"/>
    <lineage>
        <taxon>Bacteria</taxon>
        <taxon>Pseudomonadati</taxon>
        <taxon>Bacteroidota</taxon>
        <taxon>Flavobacteriia</taxon>
        <taxon>Flavobacteriales</taxon>
        <taxon>Flavobacteriaceae</taxon>
        <taxon>Neptunitalea</taxon>
    </lineage>
</organism>
<keyword evidence="2" id="KW-1185">Reference proteome</keyword>
<evidence type="ECO:0000313" key="1">
    <source>
        <dbReference type="EMBL" id="GLB48158.1"/>
    </source>
</evidence>
<proteinExistence type="predicted"/>
<dbReference type="PROSITE" id="PS51257">
    <property type="entry name" value="PROKAR_LIPOPROTEIN"/>
    <property type="match status" value="1"/>
</dbReference>
<evidence type="ECO:0008006" key="3">
    <source>
        <dbReference type="Google" id="ProtNLM"/>
    </source>
</evidence>
<reference evidence="1" key="1">
    <citation type="submission" date="2022-07" db="EMBL/GenBank/DDBJ databases">
        <title>Taxonomy of Novel Oxalotrophic and Methylotrophic Bacteria.</title>
        <authorList>
            <person name="Sahin N."/>
            <person name="Tani A."/>
        </authorList>
    </citation>
    <scope>NUCLEOTIDE SEQUENCE</scope>
    <source>
        <strain evidence="1">Y10</strain>
    </source>
</reference>
<name>A0ABQ5MFI3_9FLAO</name>
<protein>
    <recommendedName>
        <fullName evidence="3">DUF4249 domain-containing protein</fullName>
    </recommendedName>
</protein>
<dbReference type="Proteomes" id="UP001143543">
    <property type="component" value="Unassembled WGS sequence"/>
</dbReference>
<dbReference type="EMBL" id="BRVO01000001">
    <property type="protein sequence ID" value="GLB48158.1"/>
    <property type="molecule type" value="Genomic_DNA"/>
</dbReference>
<sequence length="290" mass="32780">MKAMKNLYIKPWLYTVFAMVLVSSCTDVVDVELEDETPNLVIEGSLDWSIDENGTLDGSEQTITLSMSTPYFSQDEVTNVTGASVVVTNDSTGETYIFQDQNDGTYYTNTFEPVENQTFTLHVEYDGETYEGSDTFLPGSLIEYYGQSTMGGFDSDLIEINFYIQDDATLENFYLEKFYRHGDLLNSIETFSDEFVNGNLINDFYEISDDDDDDIEPLQPGDVVDIYLYSITENYFNYMMILLNQSEATGNPFASIPVALQGNCKNISGGKDAYGYFRTTQVHKITYTVL</sequence>
<comment type="caution">
    <text evidence="1">The sequence shown here is derived from an EMBL/GenBank/DDBJ whole genome shotgun (WGS) entry which is preliminary data.</text>
</comment>
<dbReference type="Pfam" id="PF14054">
    <property type="entry name" value="DUF4249"/>
    <property type="match status" value="1"/>
</dbReference>
<evidence type="ECO:0000313" key="2">
    <source>
        <dbReference type="Proteomes" id="UP001143543"/>
    </source>
</evidence>